<dbReference type="AlphaFoldDB" id="M7XZU0"/>
<reference evidence="1" key="1">
    <citation type="submission" date="2013-01" db="EMBL/GenBank/DDBJ databases">
        <title>Genome assembly of Mariniradius saccharolyticus AK6.</title>
        <authorList>
            <person name="Vaidya B."/>
            <person name="Khatri I."/>
            <person name="Tanuku N.R.S."/>
            <person name="Subramanian S."/>
            <person name="Pinnaka A."/>
        </authorList>
    </citation>
    <scope>NUCLEOTIDE SEQUENCE [LARGE SCALE GENOMIC DNA]</scope>
    <source>
        <strain evidence="1">AK6</strain>
    </source>
</reference>
<comment type="caution">
    <text evidence="1">The sequence shown here is derived from an EMBL/GenBank/DDBJ whole genome shotgun (WGS) entry which is preliminary data.</text>
</comment>
<dbReference type="EMBL" id="AMZY02000007">
    <property type="protein sequence ID" value="EMS34022.1"/>
    <property type="molecule type" value="Genomic_DNA"/>
</dbReference>
<keyword evidence="2" id="KW-1185">Reference proteome</keyword>
<protein>
    <submittedName>
        <fullName evidence="1">Uncharacterized protein</fullName>
    </submittedName>
</protein>
<name>M7XZU0_9BACT</name>
<evidence type="ECO:0000313" key="2">
    <source>
        <dbReference type="Proteomes" id="UP000010953"/>
    </source>
</evidence>
<dbReference type="Proteomes" id="UP000010953">
    <property type="component" value="Unassembled WGS sequence"/>
</dbReference>
<dbReference type="STRING" id="1239962.C943_03838"/>
<sequence>MRCLHGRKVWLVWHMEKMFELVCIPKFRRNGGEIKTDSTPSAS</sequence>
<accession>M7XZU0</accession>
<dbReference type="InParanoid" id="M7XZU0"/>
<organism evidence="1 2">
    <name type="scientific">Mariniradius saccharolyticus AK6</name>
    <dbReference type="NCBI Taxonomy" id="1239962"/>
    <lineage>
        <taxon>Bacteria</taxon>
        <taxon>Pseudomonadati</taxon>
        <taxon>Bacteroidota</taxon>
        <taxon>Cytophagia</taxon>
        <taxon>Cytophagales</taxon>
        <taxon>Cyclobacteriaceae</taxon>
        <taxon>Mariniradius</taxon>
    </lineage>
</organism>
<evidence type="ECO:0000313" key="1">
    <source>
        <dbReference type="EMBL" id="EMS34022.1"/>
    </source>
</evidence>
<gene>
    <name evidence="1" type="ORF">C943_03838</name>
</gene>
<proteinExistence type="predicted"/>